<dbReference type="PROSITE" id="PS00194">
    <property type="entry name" value="THIOREDOXIN_1"/>
    <property type="match status" value="1"/>
</dbReference>
<evidence type="ECO:0000256" key="2">
    <source>
        <dbReference type="SAM" id="SignalP"/>
    </source>
</evidence>
<dbReference type="RefSeq" id="WP_053233521.1">
    <property type="nucleotide sequence ID" value="NZ_CP011125.1"/>
</dbReference>
<keyword evidence="1" id="KW-0676">Redox-active center</keyword>
<gene>
    <name evidence="4" type="ORF">DB32_003488</name>
</gene>
<name>A0A0F6SF52_9BACT</name>
<feature type="domain" description="Thioredoxin" evidence="3">
    <location>
        <begin position="23"/>
        <end position="163"/>
    </location>
</feature>
<dbReference type="Proteomes" id="UP000034883">
    <property type="component" value="Chromosome"/>
</dbReference>
<dbReference type="InterPro" id="IPR000866">
    <property type="entry name" value="AhpC/TSA"/>
</dbReference>
<feature type="chain" id="PRO_5002509799" evidence="2">
    <location>
        <begin position="23"/>
        <end position="167"/>
    </location>
</feature>
<evidence type="ECO:0000259" key="3">
    <source>
        <dbReference type="PROSITE" id="PS51352"/>
    </source>
</evidence>
<keyword evidence="2" id="KW-0732">Signal</keyword>
<dbReference type="OrthoDB" id="9813820at2"/>
<dbReference type="EMBL" id="CP011125">
    <property type="protein sequence ID" value="AKF06339.1"/>
    <property type="molecule type" value="Genomic_DNA"/>
</dbReference>
<reference evidence="4 5" key="1">
    <citation type="submission" date="2015-03" db="EMBL/GenBank/DDBJ databases">
        <title>Genome assembly of Sandaracinus amylolyticus DSM 53668.</title>
        <authorList>
            <person name="Sharma G."/>
            <person name="Subramanian S."/>
        </authorList>
    </citation>
    <scope>NUCLEOTIDE SEQUENCE [LARGE SCALE GENOMIC DNA]</scope>
    <source>
        <strain evidence="4 5">DSM 53668</strain>
    </source>
</reference>
<dbReference type="InterPro" id="IPR013766">
    <property type="entry name" value="Thioredoxin_domain"/>
</dbReference>
<evidence type="ECO:0000313" key="4">
    <source>
        <dbReference type="EMBL" id="AKF06339.1"/>
    </source>
</evidence>
<dbReference type="InterPro" id="IPR017937">
    <property type="entry name" value="Thioredoxin_CS"/>
</dbReference>
<dbReference type="InterPro" id="IPR050553">
    <property type="entry name" value="Thioredoxin_ResA/DsbE_sf"/>
</dbReference>
<dbReference type="PROSITE" id="PS51352">
    <property type="entry name" value="THIOREDOXIN_2"/>
    <property type="match status" value="1"/>
</dbReference>
<dbReference type="Gene3D" id="3.40.30.10">
    <property type="entry name" value="Glutaredoxin"/>
    <property type="match status" value="1"/>
</dbReference>
<sequence length="167" mass="18563">MSRAVAVVLALFALTIAASAMALDPGARAPELGMRDLQGNQVTIASLRGRVVVVDFWASWCEPCADSMPVYQRLYNQYRERGLTIIGISQDQRVDNARQFASRHRLSFPVVFDEGHAIANRYRPARMPTSFVIDRGGIVRHVHAGYRSGDADRLEREIVALLGQPAR</sequence>
<dbReference type="GO" id="GO:0016491">
    <property type="term" value="F:oxidoreductase activity"/>
    <property type="evidence" value="ECO:0007669"/>
    <property type="project" value="InterPro"/>
</dbReference>
<dbReference type="KEGG" id="samy:DB32_003488"/>
<dbReference type="Pfam" id="PF00578">
    <property type="entry name" value="AhpC-TSA"/>
    <property type="match status" value="1"/>
</dbReference>
<dbReference type="CDD" id="cd02966">
    <property type="entry name" value="TlpA_like_family"/>
    <property type="match status" value="1"/>
</dbReference>
<evidence type="ECO:0000256" key="1">
    <source>
        <dbReference type="ARBA" id="ARBA00023284"/>
    </source>
</evidence>
<dbReference type="SUPFAM" id="SSF52833">
    <property type="entry name" value="Thioredoxin-like"/>
    <property type="match status" value="1"/>
</dbReference>
<dbReference type="PANTHER" id="PTHR42852:SF17">
    <property type="entry name" value="THIOREDOXIN-LIKE PROTEIN HI_1115"/>
    <property type="match status" value="1"/>
</dbReference>
<dbReference type="AlphaFoldDB" id="A0A0F6SF52"/>
<dbReference type="PANTHER" id="PTHR42852">
    <property type="entry name" value="THIOL:DISULFIDE INTERCHANGE PROTEIN DSBE"/>
    <property type="match status" value="1"/>
</dbReference>
<dbReference type="GO" id="GO:0016209">
    <property type="term" value="F:antioxidant activity"/>
    <property type="evidence" value="ECO:0007669"/>
    <property type="project" value="InterPro"/>
</dbReference>
<dbReference type="InterPro" id="IPR036249">
    <property type="entry name" value="Thioredoxin-like_sf"/>
</dbReference>
<feature type="signal peptide" evidence="2">
    <location>
        <begin position="1"/>
        <end position="22"/>
    </location>
</feature>
<accession>A0A0F6SF52</accession>
<organism evidence="4 5">
    <name type="scientific">Sandaracinus amylolyticus</name>
    <dbReference type="NCBI Taxonomy" id="927083"/>
    <lineage>
        <taxon>Bacteria</taxon>
        <taxon>Pseudomonadati</taxon>
        <taxon>Myxococcota</taxon>
        <taxon>Polyangia</taxon>
        <taxon>Polyangiales</taxon>
        <taxon>Sandaracinaceae</taxon>
        <taxon>Sandaracinus</taxon>
    </lineage>
</organism>
<keyword evidence="5" id="KW-1185">Reference proteome</keyword>
<protein>
    <submittedName>
        <fullName evidence="4">Thioredoxin family protein</fullName>
    </submittedName>
</protein>
<dbReference type="STRING" id="927083.DB32_003488"/>
<evidence type="ECO:0000313" key="5">
    <source>
        <dbReference type="Proteomes" id="UP000034883"/>
    </source>
</evidence>
<proteinExistence type="predicted"/>